<dbReference type="InterPro" id="IPR001509">
    <property type="entry name" value="Epimerase_deHydtase"/>
</dbReference>
<protein>
    <recommendedName>
        <fullName evidence="1">NAD-dependent epimerase/dehydratase domain-containing protein</fullName>
    </recommendedName>
</protein>
<proteinExistence type="predicted"/>
<evidence type="ECO:0000259" key="1">
    <source>
        <dbReference type="Pfam" id="PF01370"/>
    </source>
</evidence>
<feature type="non-terminal residue" evidence="2">
    <location>
        <position position="179"/>
    </location>
</feature>
<evidence type="ECO:0000313" key="2">
    <source>
        <dbReference type="EMBL" id="SVE55852.1"/>
    </source>
</evidence>
<dbReference type="PANTHER" id="PTHR43245:SF13">
    <property type="entry name" value="UDP-D-APIOSE_UDP-D-XYLOSE SYNTHASE 2"/>
    <property type="match status" value="1"/>
</dbReference>
<dbReference type="InterPro" id="IPR050177">
    <property type="entry name" value="Lipid_A_modif_metabolic_enz"/>
</dbReference>
<dbReference type="SUPFAM" id="SSF51735">
    <property type="entry name" value="NAD(P)-binding Rossmann-fold domains"/>
    <property type="match status" value="1"/>
</dbReference>
<reference evidence="2" key="1">
    <citation type="submission" date="2018-05" db="EMBL/GenBank/DDBJ databases">
        <authorList>
            <person name="Lanie J.A."/>
            <person name="Ng W.-L."/>
            <person name="Kazmierczak K.M."/>
            <person name="Andrzejewski T.M."/>
            <person name="Davidsen T.M."/>
            <person name="Wayne K.J."/>
            <person name="Tettelin H."/>
            <person name="Glass J.I."/>
            <person name="Rusch D."/>
            <person name="Podicherti R."/>
            <person name="Tsui H.-C.T."/>
            <person name="Winkler M.E."/>
        </authorList>
    </citation>
    <scope>NUCLEOTIDE SEQUENCE</scope>
</reference>
<dbReference type="AlphaFoldDB" id="A0A383EG39"/>
<dbReference type="EMBL" id="UINC01225681">
    <property type="protein sequence ID" value="SVE55852.1"/>
    <property type="molecule type" value="Genomic_DNA"/>
</dbReference>
<accession>A0A383EG39</accession>
<organism evidence="2">
    <name type="scientific">marine metagenome</name>
    <dbReference type="NCBI Taxonomy" id="408172"/>
    <lineage>
        <taxon>unclassified sequences</taxon>
        <taxon>metagenomes</taxon>
        <taxon>ecological metagenomes</taxon>
    </lineage>
</organism>
<dbReference type="InterPro" id="IPR036291">
    <property type="entry name" value="NAD(P)-bd_dom_sf"/>
</dbReference>
<dbReference type="Pfam" id="PF01370">
    <property type="entry name" value="Epimerase"/>
    <property type="match status" value="1"/>
</dbReference>
<dbReference type="PANTHER" id="PTHR43245">
    <property type="entry name" value="BIFUNCTIONAL POLYMYXIN RESISTANCE PROTEIN ARNA"/>
    <property type="match status" value="1"/>
</dbReference>
<dbReference type="Gene3D" id="3.40.50.720">
    <property type="entry name" value="NAD(P)-binding Rossmann-like Domain"/>
    <property type="match status" value="1"/>
</dbReference>
<feature type="domain" description="NAD-dependent epimerase/dehydratase" evidence="1">
    <location>
        <begin position="4"/>
        <end position="179"/>
    </location>
</feature>
<sequence>MKNILVTGGVGFIGTNLITELLKLGYNVISIDDYSSGLKMNEAKHAQYINLDIESIDKIDIDIDLCFHLAAKSRVQPSFKDPTEYFRVNVHGTMKVMEWAKKNNVKVIYAGSSSRHHNPSDSPYSMYKFLGEEVCKLYKKAYSVNVEIARFYNVYGPYESLDEEHGNVIGIWRSKVKQG</sequence>
<name>A0A383EG39_9ZZZZ</name>
<gene>
    <name evidence="2" type="ORF">METZ01_LOCUS508706</name>
</gene>